<evidence type="ECO:0000259" key="2">
    <source>
        <dbReference type="PROSITE" id="PS50164"/>
    </source>
</evidence>
<dbReference type="AlphaFoldDB" id="A0A7D4UCV3"/>
<dbReference type="Gene3D" id="3.40.1440.10">
    <property type="entry name" value="GIY-YIG endonuclease"/>
    <property type="match status" value="1"/>
</dbReference>
<dbReference type="PROSITE" id="PS50164">
    <property type="entry name" value="GIY_YIG"/>
    <property type="match status" value="1"/>
</dbReference>
<name>A0A7D4UCV3_9SPHI</name>
<dbReference type="PANTHER" id="PTHR34477:SF5">
    <property type="entry name" value="BSL5627 PROTEIN"/>
    <property type="match status" value="1"/>
</dbReference>
<dbReference type="SUPFAM" id="SSF82771">
    <property type="entry name" value="GIY-YIG endonuclease"/>
    <property type="match status" value="1"/>
</dbReference>
<evidence type="ECO:0000256" key="1">
    <source>
        <dbReference type="ARBA" id="ARBA00007435"/>
    </source>
</evidence>
<reference evidence="3 4" key="1">
    <citation type="submission" date="2020-05" db="EMBL/GenBank/DDBJ databases">
        <title>Mucilaginibacter mali sp. nov.</title>
        <authorList>
            <person name="Kim H.S."/>
            <person name="Lee K.C."/>
            <person name="Suh M.K."/>
            <person name="Kim J.-S."/>
            <person name="Han K.-I."/>
            <person name="Eom M.K."/>
            <person name="Shin Y.K."/>
            <person name="Lee J.-S."/>
        </authorList>
    </citation>
    <scope>NUCLEOTIDE SEQUENCE [LARGE SCALE GENOMIC DNA]</scope>
    <source>
        <strain evidence="3 4">G2-14</strain>
    </source>
</reference>
<dbReference type="Proteomes" id="UP000505355">
    <property type="component" value="Chromosome"/>
</dbReference>
<dbReference type="CDD" id="cd10448">
    <property type="entry name" value="GIY-YIG_unchar_3"/>
    <property type="match status" value="1"/>
</dbReference>
<dbReference type="InterPro" id="IPR000305">
    <property type="entry name" value="GIY-YIG_endonuc"/>
</dbReference>
<evidence type="ECO:0000313" key="3">
    <source>
        <dbReference type="EMBL" id="QKJ31998.1"/>
    </source>
</evidence>
<proteinExistence type="inferred from homology"/>
<dbReference type="RefSeq" id="WP_173416651.1">
    <property type="nucleotide sequence ID" value="NZ_CP054139.1"/>
</dbReference>
<gene>
    <name evidence="3" type="ORF">HQ865_20255</name>
</gene>
<comment type="similarity">
    <text evidence="1">Belongs to the UPF0213 family.</text>
</comment>
<dbReference type="PANTHER" id="PTHR34477">
    <property type="entry name" value="UPF0213 PROTEIN YHBQ"/>
    <property type="match status" value="1"/>
</dbReference>
<accession>A0A7D4UCV3</accession>
<evidence type="ECO:0000313" key="4">
    <source>
        <dbReference type="Proteomes" id="UP000505355"/>
    </source>
</evidence>
<dbReference type="InterPro" id="IPR050190">
    <property type="entry name" value="UPF0213_domain"/>
</dbReference>
<organism evidence="3 4">
    <name type="scientific">Mucilaginibacter mali</name>
    <dbReference type="NCBI Taxonomy" id="2740462"/>
    <lineage>
        <taxon>Bacteria</taxon>
        <taxon>Pseudomonadati</taxon>
        <taxon>Bacteroidota</taxon>
        <taxon>Sphingobacteriia</taxon>
        <taxon>Sphingobacteriales</taxon>
        <taxon>Sphingobacteriaceae</taxon>
        <taxon>Mucilaginibacter</taxon>
    </lineage>
</organism>
<dbReference type="InterPro" id="IPR035901">
    <property type="entry name" value="GIY-YIG_endonuc_sf"/>
</dbReference>
<keyword evidence="4" id="KW-1185">Reference proteome</keyword>
<feature type="domain" description="GIY-YIG" evidence="2">
    <location>
        <begin position="4"/>
        <end position="80"/>
    </location>
</feature>
<protein>
    <submittedName>
        <fullName evidence="3">GIY-YIG nuclease family protein</fullName>
    </submittedName>
</protein>
<dbReference type="Pfam" id="PF01541">
    <property type="entry name" value="GIY-YIG"/>
    <property type="match status" value="1"/>
</dbReference>
<sequence>MQINQYAVYIITNKANTVFYTGVTGELQIRILQHKRKEYKGFSARFNCNKLGYFELFQWIQDAIDREKQIKAGSRQKKIDLIVSVNSSWSDMSDGWYD</sequence>
<dbReference type="EMBL" id="CP054139">
    <property type="protein sequence ID" value="QKJ31998.1"/>
    <property type="molecule type" value="Genomic_DNA"/>
</dbReference>
<dbReference type="KEGG" id="mmab:HQ865_20255"/>